<organism evidence="1 2">
    <name type="scientific">Xenopus laevis</name>
    <name type="common">African clawed frog</name>
    <dbReference type="NCBI Taxonomy" id="8355"/>
    <lineage>
        <taxon>Eukaryota</taxon>
        <taxon>Metazoa</taxon>
        <taxon>Chordata</taxon>
        <taxon>Craniata</taxon>
        <taxon>Vertebrata</taxon>
        <taxon>Euteleostomi</taxon>
        <taxon>Amphibia</taxon>
        <taxon>Batrachia</taxon>
        <taxon>Anura</taxon>
        <taxon>Pipoidea</taxon>
        <taxon>Pipidae</taxon>
        <taxon>Xenopodinae</taxon>
        <taxon>Xenopus</taxon>
        <taxon>Xenopus</taxon>
    </lineage>
</organism>
<reference evidence="2" key="1">
    <citation type="journal article" date="2016" name="Nature">
        <title>Genome evolution in the allotetraploid frog Xenopus laevis.</title>
        <authorList>
            <person name="Session A.M."/>
            <person name="Uno Y."/>
            <person name="Kwon T."/>
            <person name="Chapman J.A."/>
            <person name="Toyoda A."/>
            <person name="Takahashi S."/>
            <person name="Fukui A."/>
            <person name="Hikosaka A."/>
            <person name="Suzuki A."/>
            <person name="Kondo M."/>
            <person name="van Heeringen S.J."/>
            <person name="Quigley I."/>
            <person name="Heinz S."/>
            <person name="Ogino H."/>
            <person name="Ochi H."/>
            <person name="Hellsten U."/>
            <person name="Lyons J.B."/>
            <person name="Simakov O."/>
            <person name="Putnam N."/>
            <person name="Stites J."/>
            <person name="Kuroki Y."/>
            <person name="Tanaka T."/>
            <person name="Michiue T."/>
            <person name="Watanabe M."/>
            <person name="Bogdanovic O."/>
            <person name="Lister R."/>
            <person name="Georgiou G."/>
            <person name="Paranjpe S.S."/>
            <person name="van Kruijsbergen I."/>
            <person name="Shu S."/>
            <person name="Carlson J."/>
            <person name="Kinoshita T."/>
            <person name="Ohta Y."/>
            <person name="Mawaribuchi S."/>
            <person name="Jenkins J."/>
            <person name="Grimwood J."/>
            <person name="Schmutz J."/>
            <person name="Mitros T."/>
            <person name="Mozaffari S.V."/>
            <person name="Suzuki Y."/>
            <person name="Haramoto Y."/>
            <person name="Yamamoto T.S."/>
            <person name="Takagi C."/>
            <person name="Heald R."/>
            <person name="Miller K."/>
            <person name="Haudenschild C."/>
            <person name="Kitzman J."/>
            <person name="Nakayama T."/>
            <person name="Izutsu Y."/>
            <person name="Robert J."/>
            <person name="Fortriede J."/>
            <person name="Burns K."/>
            <person name="Lotay V."/>
            <person name="Karimi K."/>
            <person name="Yasuoka Y."/>
            <person name="Dichmann D.S."/>
            <person name="Flajnik M.F."/>
            <person name="Houston D.W."/>
            <person name="Shendure J."/>
            <person name="DuPasquier L."/>
            <person name="Vize P.D."/>
            <person name="Zorn A.M."/>
            <person name="Ito M."/>
            <person name="Marcotte E.M."/>
            <person name="Wallingford J.B."/>
            <person name="Ito Y."/>
            <person name="Asashima M."/>
            <person name="Ueno N."/>
            <person name="Matsuda Y."/>
            <person name="Veenstra G.J."/>
            <person name="Fujiyama A."/>
            <person name="Harland R.M."/>
            <person name="Taira M."/>
            <person name="Rokhsar D.S."/>
        </authorList>
    </citation>
    <scope>NUCLEOTIDE SEQUENCE [LARGE SCALE GENOMIC DNA]</scope>
    <source>
        <strain evidence="2">J</strain>
    </source>
</reference>
<protein>
    <submittedName>
        <fullName evidence="1">Uncharacterized protein</fullName>
    </submittedName>
</protein>
<gene>
    <name evidence="1" type="ORF">XELAEV_18037015mg</name>
</gene>
<proteinExistence type="predicted"/>
<dbReference type="AlphaFoldDB" id="A0A974CBJ1"/>
<dbReference type="EMBL" id="CM004479">
    <property type="protein sequence ID" value="OCT70093.1"/>
    <property type="molecule type" value="Genomic_DNA"/>
</dbReference>
<sequence length="75" mass="8228">MLFNSNLCAMKDLSCLLCIIYIIYSADSLTLSVNAGYILGCDYWNSPLRLLNKARAAAISALTTKKCPLFSFLNG</sequence>
<dbReference type="Proteomes" id="UP000694892">
    <property type="component" value="Chromosome 7S"/>
</dbReference>
<evidence type="ECO:0000313" key="2">
    <source>
        <dbReference type="Proteomes" id="UP000694892"/>
    </source>
</evidence>
<accession>A0A974CBJ1</accession>
<name>A0A974CBJ1_XENLA</name>
<evidence type="ECO:0000313" key="1">
    <source>
        <dbReference type="EMBL" id="OCT70093.1"/>
    </source>
</evidence>